<comment type="caution">
    <text evidence="1">The sequence shown here is derived from an EMBL/GenBank/DDBJ whole genome shotgun (WGS) entry which is preliminary data.</text>
</comment>
<dbReference type="RefSeq" id="WP_157205476.1">
    <property type="nucleotide sequence ID" value="NZ_LUUJ01000057.1"/>
</dbReference>
<accession>A0A177NKU6</accession>
<sequence length="62" mass="7096">MFYKVGIGFDYSFDQSCHINASAEYIGFEYGRSEMTGPNKTYYEPDSETNYLTVKAGFGYSF</sequence>
<dbReference type="EMBL" id="LUUJ01000057">
    <property type="protein sequence ID" value="OAI18535.1"/>
    <property type="molecule type" value="Genomic_DNA"/>
</dbReference>
<reference evidence="1 2" key="1">
    <citation type="submission" date="2016-03" db="EMBL/GenBank/DDBJ databases">
        <authorList>
            <person name="Ploux O."/>
        </authorList>
    </citation>
    <scope>NUCLEOTIDE SEQUENCE [LARGE SCALE GENOMIC DNA]</scope>
    <source>
        <strain evidence="1 2">R-45378</strain>
    </source>
</reference>
<dbReference type="SUPFAM" id="SSF56925">
    <property type="entry name" value="OMPA-like"/>
    <property type="match status" value="1"/>
</dbReference>
<dbReference type="AlphaFoldDB" id="A0A177NKU6"/>
<protein>
    <recommendedName>
        <fullName evidence="3">Outer membrane protein beta-barrel domain-containing protein</fullName>
    </recommendedName>
</protein>
<proteinExistence type="predicted"/>
<dbReference type="Gene3D" id="2.40.160.20">
    <property type="match status" value="1"/>
</dbReference>
<evidence type="ECO:0000313" key="2">
    <source>
        <dbReference type="Proteomes" id="UP000077857"/>
    </source>
</evidence>
<gene>
    <name evidence="1" type="ORF">A1507_09255</name>
</gene>
<evidence type="ECO:0008006" key="3">
    <source>
        <dbReference type="Google" id="ProtNLM"/>
    </source>
</evidence>
<evidence type="ECO:0000313" key="1">
    <source>
        <dbReference type="EMBL" id="OAI18535.1"/>
    </source>
</evidence>
<organism evidence="1 2">
    <name type="scientific">Methylomonas koyamae</name>
    <dbReference type="NCBI Taxonomy" id="702114"/>
    <lineage>
        <taxon>Bacteria</taxon>
        <taxon>Pseudomonadati</taxon>
        <taxon>Pseudomonadota</taxon>
        <taxon>Gammaproteobacteria</taxon>
        <taxon>Methylococcales</taxon>
        <taxon>Methylococcaceae</taxon>
        <taxon>Methylomonas</taxon>
    </lineage>
</organism>
<dbReference type="InterPro" id="IPR011250">
    <property type="entry name" value="OMP/PagP_B-barrel"/>
</dbReference>
<dbReference type="Proteomes" id="UP000077857">
    <property type="component" value="Unassembled WGS sequence"/>
</dbReference>
<name>A0A177NKU6_9GAMM</name>